<dbReference type="Gene3D" id="3.30.70.1290">
    <property type="entry name" value="Transposase IS200-like"/>
    <property type="match status" value="1"/>
</dbReference>
<name>A0AAE2ZR98_9HYPH</name>
<sequence>MARLARIVIPDLPHHVTQRGNRRGMTFFEEGDYALYLDLLAEASARARTEVWAYCLMPNHVHIILVPSDEDGLRRTFADLHRRYTGYVNARARTTGHLWQGRYGSVVMDEDHLANALRYVTLNPVRAKLATRAGDWPWSSARAHLAGRDDKVVRVAPVLERTGDFSEFLGERFDETSAFAALRRAETIGRPIGNADWVAALERRTGRNLTPGRPGRKPAIRD</sequence>
<dbReference type="AlphaFoldDB" id="A0AAE2ZR98"/>
<proteinExistence type="predicted"/>
<feature type="domain" description="Transposase IS200-like" evidence="1">
    <location>
        <begin position="9"/>
        <end position="123"/>
    </location>
</feature>
<evidence type="ECO:0000313" key="2">
    <source>
        <dbReference type="EMBL" id="MBW8639345.1"/>
    </source>
</evidence>
<dbReference type="EMBL" id="JAICBX010000004">
    <property type="protein sequence ID" value="MBW8639345.1"/>
    <property type="molecule type" value="Genomic_DNA"/>
</dbReference>
<dbReference type="GO" id="GO:0004803">
    <property type="term" value="F:transposase activity"/>
    <property type="evidence" value="ECO:0007669"/>
    <property type="project" value="InterPro"/>
</dbReference>
<organism evidence="2 3">
    <name type="scientific">Flavimaribacter sediminis</name>
    <dbReference type="NCBI Taxonomy" id="2865987"/>
    <lineage>
        <taxon>Bacteria</taxon>
        <taxon>Pseudomonadati</taxon>
        <taxon>Pseudomonadota</taxon>
        <taxon>Alphaproteobacteria</taxon>
        <taxon>Hyphomicrobiales</taxon>
        <taxon>Rhizobiaceae</taxon>
        <taxon>Flavimaribacter</taxon>
    </lineage>
</organism>
<dbReference type="PANTHER" id="PTHR34322">
    <property type="entry name" value="TRANSPOSASE, Y1_TNP DOMAIN-CONTAINING"/>
    <property type="match status" value="1"/>
</dbReference>
<evidence type="ECO:0000313" key="3">
    <source>
        <dbReference type="Proteomes" id="UP001196509"/>
    </source>
</evidence>
<accession>A0AAE2ZR98</accession>
<dbReference type="InterPro" id="IPR036515">
    <property type="entry name" value="Transposase_17_sf"/>
</dbReference>
<gene>
    <name evidence="2" type="ORF">K1W69_19280</name>
</gene>
<dbReference type="Proteomes" id="UP001196509">
    <property type="component" value="Unassembled WGS sequence"/>
</dbReference>
<dbReference type="Pfam" id="PF01797">
    <property type="entry name" value="Y1_Tnp"/>
    <property type="match status" value="1"/>
</dbReference>
<dbReference type="PANTHER" id="PTHR34322:SF2">
    <property type="entry name" value="TRANSPOSASE IS200-LIKE DOMAIN-CONTAINING PROTEIN"/>
    <property type="match status" value="1"/>
</dbReference>
<reference evidence="2" key="1">
    <citation type="submission" date="2021-08" db="EMBL/GenBank/DDBJ databases">
        <title>Hoeflea bacterium WL0058 sp. nov., isolated from the sediment.</title>
        <authorList>
            <person name="Wang L."/>
            <person name="Zhang D."/>
        </authorList>
    </citation>
    <scope>NUCLEOTIDE SEQUENCE</scope>
    <source>
        <strain evidence="2">WL0058</strain>
    </source>
</reference>
<comment type="caution">
    <text evidence="2">The sequence shown here is derived from an EMBL/GenBank/DDBJ whole genome shotgun (WGS) entry which is preliminary data.</text>
</comment>
<protein>
    <submittedName>
        <fullName evidence="2">Transposase</fullName>
    </submittedName>
</protein>
<dbReference type="GO" id="GO:0003677">
    <property type="term" value="F:DNA binding"/>
    <property type="evidence" value="ECO:0007669"/>
    <property type="project" value="InterPro"/>
</dbReference>
<dbReference type="SMART" id="SM01321">
    <property type="entry name" value="Y1_Tnp"/>
    <property type="match status" value="1"/>
</dbReference>
<dbReference type="InterPro" id="IPR002686">
    <property type="entry name" value="Transposase_17"/>
</dbReference>
<dbReference type="GO" id="GO:0006313">
    <property type="term" value="P:DNA transposition"/>
    <property type="evidence" value="ECO:0007669"/>
    <property type="project" value="InterPro"/>
</dbReference>
<keyword evidence="3" id="KW-1185">Reference proteome</keyword>
<evidence type="ECO:0000259" key="1">
    <source>
        <dbReference type="SMART" id="SM01321"/>
    </source>
</evidence>
<dbReference type="SUPFAM" id="SSF143422">
    <property type="entry name" value="Transposase IS200-like"/>
    <property type="match status" value="1"/>
</dbReference>